<accession>A0ABQ8S012</accession>
<dbReference type="EMBL" id="JAJSOF020000038">
    <property type="protein sequence ID" value="KAJ4427140.1"/>
    <property type="molecule type" value="Genomic_DNA"/>
</dbReference>
<organism evidence="1 2">
    <name type="scientific">Periplaneta americana</name>
    <name type="common">American cockroach</name>
    <name type="synonym">Blatta americana</name>
    <dbReference type="NCBI Taxonomy" id="6978"/>
    <lineage>
        <taxon>Eukaryota</taxon>
        <taxon>Metazoa</taxon>
        <taxon>Ecdysozoa</taxon>
        <taxon>Arthropoda</taxon>
        <taxon>Hexapoda</taxon>
        <taxon>Insecta</taxon>
        <taxon>Pterygota</taxon>
        <taxon>Neoptera</taxon>
        <taxon>Polyneoptera</taxon>
        <taxon>Dictyoptera</taxon>
        <taxon>Blattodea</taxon>
        <taxon>Blattoidea</taxon>
        <taxon>Blattidae</taxon>
        <taxon>Blattinae</taxon>
        <taxon>Periplaneta</taxon>
    </lineage>
</organism>
<evidence type="ECO:0008006" key="3">
    <source>
        <dbReference type="Google" id="ProtNLM"/>
    </source>
</evidence>
<gene>
    <name evidence="1" type="ORF">ANN_24756</name>
</gene>
<evidence type="ECO:0000313" key="2">
    <source>
        <dbReference type="Proteomes" id="UP001148838"/>
    </source>
</evidence>
<sequence>MSLKPMKAARAVALVEGSSILRYVDQVLHTTSSTVSRTVQRSPDGREKVLKRTGERYSPCKFSSWTAFHSRSVMVWAGINFTLLMDLVFVEGEFLTAHRYMKEILGEHVLSFASFTGDNFVLLEDNTRPRVARYVLQYLNEVGIQLMQWPSRSPDRNPMDHLWDI</sequence>
<keyword evidence="2" id="KW-1185">Reference proteome</keyword>
<dbReference type="InterPro" id="IPR036397">
    <property type="entry name" value="RNaseH_sf"/>
</dbReference>
<evidence type="ECO:0000313" key="1">
    <source>
        <dbReference type="EMBL" id="KAJ4427140.1"/>
    </source>
</evidence>
<reference evidence="1 2" key="1">
    <citation type="journal article" date="2022" name="Allergy">
        <title>Genome assembly and annotation of Periplaneta americana reveal a comprehensive cockroach allergen profile.</title>
        <authorList>
            <person name="Wang L."/>
            <person name="Xiong Q."/>
            <person name="Saelim N."/>
            <person name="Wang L."/>
            <person name="Nong W."/>
            <person name="Wan A.T."/>
            <person name="Shi M."/>
            <person name="Liu X."/>
            <person name="Cao Q."/>
            <person name="Hui J.H.L."/>
            <person name="Sookrung N."/>
            <person name="Leung T.F."/>
            <person name="Tungtrongchitr A."/>
            <person name="Tsui S.K.W."/>
        </authorList>
    </citation>
    <scope>NUCLEOTIDE SEQUENCE [LARGE SCALE GENOMIC DNA]</scope>
    <source>
        <strain evidence="1">PWHHKU_190912</strain>
    </source>
</reference>
<protein>
    <recommendedName>
        <fullName evidence="3">Tc1-like transposase DDE domain-containing protein</fullName>
    </recommendedName>
</protein>
<dbReference type="Proteomes" id="UP001148838">
    <property type="component" value="Unassembled WGS sequence"/>
</dbReference>
<comment type="caution">
    <text evidence="1">The sequence shown here is derived from an EMBL/GenBank/DDBJ whole genome shotgun (WGS) entry which is preliminary data.</text>
</comment>
<proteinExistence type="predicted"/>
<name>A0ABQ8S012_PERAM</name>
<dbReference type="Gene3D" id="3.30.420.10">
    <property type="entry name" value="Ribonuclease H-like superfamily/Ribonuclease H"/>
    <property type="match status" value="1"/>
</dbReference>